<dbReference type="InterPro" id="IPR036236">
    <property type="entry name" value="Znf_C2H2_sf"/>
</dbReference>
<feature type="region of interest" description="Disordered" evidence="7">
    <location>
        <begin position="1"/>
        <end position="23"/>
    </location>
</feature>
<accession>A0A5S9X8N0</accession>
<evidence type="ECO:0000256" key="2">
    <source>
        <dbReference type="ARBA" id="ARBA00022723"/>
    </source>
</evidence>
<evidence type="ECO:0000256" key="7">
    <source>
        <dbReference type="SAM" id="MobiDB-lite"/>
    </source>
</evidence>
<evidence type="ECO:0000256" key="3">
    <source>
        <dbReference type="ARBA" id="ARBA00022771"/>
    </source>
</evidence>
<feature type="compositionally biased region" description="Basic and acidic residues" evidence="7">
    <location>
        <begin position="110"/>
        <end position="130"/>
    </location>
</feature>
<dbReference type="SUPFAM" id="SSF57667">
    <property type="entry name" value="beta-beta-alpha zinc fingers"/>
    <property type="match status" value="1"/>
</dbReference>
<keyword evidence="3" id="KW-0863">Zinc-finger</keyword>
<comment type="subcellular location">
    <subcellularLocation>
        <location evidence="1">Nucleus</location>
    </subcellularLocation>
</comment>
<dbReference type="OrthoDB" id="77607at2759"/>
<evidence type="ECO:0000313" key="10">
    <source>
        <dbReference type="Proteomes" id="UP000434276"/>
    </source>
</evidence>
<dbReference type="Pfam" id="PF12874">
    <property type="entry name" value="zf-met"/>
    <property type="match status" value="1"/>
</dbReference>
<keyword evidence="2" id="KW-0479">Metal-binding</keyword>
<feature type="compositionally biased region" description="Acidic residues" evidence="7">
    <location>
        <begin position="231"/>
        <end position="247"/>
    </location>
</feature>
<evidence type="ECO:0000313" key="9">
    <source>
        <dbReference type="EMBL" id="CAA0381140.1"/>
    </source>
</evidence>
<reference evidence="9 10" key="1">
    <citation type="submission" date="2019-12" db="EMBL/GenBank/DDBJ databases">
        <authorList>
            <person name="Jiao W.-B."/>
            <person name="Schneeberger K."/>
        </authorList>
    </citation>
    <scope>NUCLEOTIDE SEQUENCE [LARGE SCALE GENOMIC DNA]</scope>
    <source>
        <strain evidence="10">cv. C24</strain>
    </source>
</reference>
<proteinExistence type="predicted"/>
<evidence type="ECO:0000256" key="5">
    <source>
        <dbReference type="ARBA" id="ARBA00023054"/>
    </source>
</evidence>
<evidence type="ECO:0000259" key="8">
    <source>
        <dbReference type="Pfam" id="PF12874"/>
    </source>
</evidence>
<evidence type="ECO:0000256" key="4">
    <source>
        <dbReference type="ARBA" id="ARBA00022833"/>
    </source>
</evidence>
<dbReference type="EMBL" id="CACSHJ010000089">
    <property type="protein sequence ID" value="CAA0381140.1"/>
    <property type="molecule type" value="Genomic_DNA"/>
</dbReference>
<feature type="compositionally biased region" description="Basic and acidic residues" evidence="7">
    <location>
        <begin position="277"/>
        <end position="291"/>
    </location>
</feature>
<dbReference type="PANTHER" id="PTHR13278">
    <property type="entry name" value="ZINC FINGER PROTEIN 830"/>
    <property type="match status" value="1"/>
</dbReference>
<keyword evidence="5" id="KW-0175">Coiled coil</keyword>
<keyword evidence="4" id="KW-0862">Zinc</keyword>
<dbReference type="GO" id="GO:0008270">
    <property type="term" value="F:zinc ion binding"/>
    <property type="evidence" value="ECO:0007669"/>
    <property type="project" value="UniProtKB-KW"/>
</dbReference>
<evidence type="ECO:0000256" key="6">
    <source>
        <dbReference type="ARBA" id="ARBA00023242"/>
    </source>
</evidence>
<dbReference type="InterPro" id="IPR040050">
    <property type="entry name" value="ZNF830-like"/>
</dbReference>
<dbReference type="Proteomes" id="UP000434276">
    <property type="component" value="Unassembled WGS sequence"/>
</dbReference>
<dbReference type="ExpressionAtlas" id="A0A5S9X8N0">
    <property type="expression patterns" value="baseline and differential"/>
</dbReference>
<keyword evidence="6" id="KW-0539">Nucleus</keyword>
<feature type="region of interest" description="Disordered" evidence="7">
    <location>
        <begin position="270"/>
        <end position="312"/>
    </location>
</feature>
<dbReference type="GO" id="GO:0003676">
    <property type="term" value="F:nucleic acid binding"/>
    <property type="evidence" value="ECO:0007669"/>
    <property type="project" value="InterPro"/>
</dbReference>
<organism evidence="9 10">
    <name type="scientific">Arabidopsis thaliana</name>
    <name type="common">Mouse-ear cress</name>
    <dbReference type="NCBI Taxonomy" id="3702"/>
    <lineage>
        <taxon>Eukaryota</taxon>
        <taxon>Viridiplantae</taxon>
        <taxon>Streptophyta</taxon>
        <taxon>Embryophyta</taxon>
        <taxon>Tracheophyta</taxon>
        <taxon>Spermatophyta</taxon>
        <taxon>Magnoliopsida</taxon>
        <taxon>eudicotyledons</taxon>
        <taxon>Gunneridae</taxon>
        <taxon>Pentapetalae</taxon>
        <taxon>rosids</taxon>
        <taxon>malvids</taxon>
        <taxon>Brassicales</taxon>
        <taxon>Brassicaceae</taxon>
        <taxon>Camelineae</taxon>
        <taxon>Arabidopsis</taxon>
    </lineage>
</organism>
<evidence type="ECO:0000256" key="1">
    <source>
        <dbReference type="ARBA" id="ARBA00004123"/>
    </source>
</evidence>
<feature type="compositionally biased region" description="Acidic residues" evidence="7">
    <location>
        <begin position="292"/>
        <end position="304"/>
    </location>
</feature>
<feature type="compositionally biased region" description="Polar residues" evidence="7">
    <location>
        <begin position="154"/>
        <end position="175"/>
    </location>
</feature>
<dbReference type="InterPro" id="IPR013087">
    <property type="entry name" value="Znf_C2H2_type"/>
</dbReference>
<name>A0A5S9X8N0_ARATH</name>
<gene>
    <name evidence="9" type="ORF">C24_LOCUS11396</name>
</gene>
<sequence length="312" mass="35298">MDAQAKKKAMFRSKLNAKKKDTRIDSPLVRYNESDQPVCRVCNVVLKSESLWDVHQASRKHHEAIDNLKASAAGTQRGSKPVETRPTKTEVLAKSSKSQTSSGLPPNFFENREPAREVEPAKSKNLEQSKHTIGSETNKSKGPLPAGFFDNQKTDSSNTKTTSEPKQSQTQTTGPETKPMVNGNLPTGFFDNKEADLLAHGIKLVKPDIKDEYKEFEKLIQDDLQVVDSRMEEEEVDAAETIEEEEQREQRSYKEKVEILKRKKMELKAARLAKRSKTSEESVKKPKKTEEESPSDEEDDEDSAVDWRAQHL</sequence>
<feature type="compositionally biased region" description="Basic residues" evidence="7">
    <location>
        <begin position="1"/>
        <end position="17"/>
    </location>
</feature>
<protein>
    <recommendedName>
        <fullName evidence="8">C2H2-type domain-containing protein</fullName>
    </recommendedName>
</protein>
<feature type="region of interest" description="Disordered" evidence="7">
    <location>
        <begin position="231"/>
        <end position="253"/>
    </location>
</feature>
<dbReference type="AlphaFoldDB" id="A0A5S9X8N0"/>
<feature type="compositionally biased region" description="Polar residues" evidence="7">
    <location>
        <begin position="95"/>
        <end position="104"/>
    </location>
</feature>
<dbReference type="PANTHER" id="PTHR13278:SF0">
    <property type="entry name" value="ZINC FINGER PROTEIN 830"/>
    <property type="match status" value="1"/>
</dbReference>
<feature type="domain" description="C2H2-type" evidence="8">
    <location>
        <begin position="38"/>
        <end position="61"/>
    </location>
</feature>
<dbReference type="GO" id="GO:0005681">
    <property type="term" value="C:spliceosomal complex"/>
    <property type="evidence" value="ECO:0007669"/>
    <property type="project" value="InterPro"/>
</dbReference>
<feature type="region of interest" description="Disordered" evidence="7">
    <location>
        <begin position="69"/>
        <end position="188"/>
    </location>
</feature>